<protein>
    <submittedName>
        <fullName evidence="2">Uncharacterized protein</fullName>
    </submittedName>
</protein>
<feature type="region of interest" description="Disordered" evidence="1">
    <location>
        <begin position="73"/>
        <end position="165"/>
    </location>
</feature>
<feature type="compositionally biased region" description="Basic residues" evidence="1">
    <location>
        <begin position="111"/>
        <end position="122"/>
    </location>
</feature>
<sequence>MLGETDQSQFLKGREATETSSKRIDQVSLQKDSKSSSDGNDRRFGKPQSKPKFVRHGSDPLKGIGGWQLFGLDSKKLPKLKNPQDLSKDEVGESYRNEFVTTEKKESDPKKSKKKFRFSLKIKKPDQSNDVKKSDASTTSEEPFSFESDAASFSFETPRRVGDGM</sequence>
<accession>F4RXB6</accession>
<dbReference type="RefSeq" id="XP_007413809.1">
    <property type="nucleotide sequence ID" value="XM_007413747.1"/>
</dbReference>
<dbReference type="OrthoDB" id="10559662at2759"/>
<dbReference type="VEuPathDB" id="FungiDB:MELLADRAFT_109695"/>
<evidence type="ECO:0000313" key="2">
    <source>
        <dbReference type="EMBL" id="EGG03016.1"/>
    </source>
</evidence>
<organism evidence="3">
    <name type="scientific">Melampsora larici-populina (strain 98AG31 / pathotype 3-4-7)</name>
    <name type="common">Poplar leaf rust fungus</name>
    <dbReference type="NCBI Taxonomy" id="747676"/>
    <lineage>
        <taxon>Eukaryota</taxon>
        <taxon>Fungi</taxon>
        <taxon>Dikarya</taxon>
        <taxon>Basidiomycota</taxon>
        <taxon>Pucciniomycotina</taxon>
        <taxon>Pucciniomycetes</taxon>
        <taxon>Pucciniales</taxon>
        <taxon>Melampsoraceae</taxon>
        <taxon>Melampsora</taxon>
    </lineage>
</organism>
<feature type="region of interest" description="Disordered" evidence="1">
    <location>
        <begin position="1"/>
        <end position="61"/>
    </location>
</feature>
<dbReference type="InParanoid" id="F4RXB6"/>
<feature type="compositionally biased region" description="Low complexity" evidence="1">
    <location>
        <begin position="137"/>
        <end position="156"/>
    </location>
</feature>
<evidence type="ECO:0000256" key="1">
    <source>
        <dbReference type="SAM" id="MobiDB-lite"/>
    </source>
</evidence>
<feature type="compositionally biased region" description="Basic and acidic residues" evidence="1">
    <location>
        <begin position="123"/>
        <end position="135"/>
    </location>
</feature>
<dbReference type="EMBL" id="GL883127">
    <property type="protein sequence ID" value="EGG03016.1"/>
    <property type="molecule type" value="Genomic_DNA"/>
</dbReference>
<feature type="compositionally biased region" description="Basic and acidic residues" evidence="1">
    <location>
        <begin position="12"/>
        <end position="44"/>
    </location>
</feature>
<dbReference type="AlphaFoldDB" id="F4RXB6"/>
<name>F4RXB6_MELLP</name>
<gene>
    <name evidence="2" type="ORF">MELLADRAFT_109695</name>
</gene>
<reference evidence="3" key="1">
    <citation type="journal article" date="2011" name="Proc. Natl. Acad. Sci. U.S.A.">
        <title>Obligate biotrophy features unraveled by the genomic analysis of rust fungi.</title>
        <authorList>
            <person name="Duplessis S."/>
            <person name="Cuomo C.A."/>
            <person name="Lin Y.-C."/>
            <person name="Aerts A."/>
            <person name="Tisserant E."/>
            <person name="Veneault-Fourrey C."/>
            <person name="Joly D.L."/>
            <person name="Hacquard S."/>
            <person name="Amselem J."/>
            <person name="Cantarel B.L."/>
            <person name="Chiu R."/>
            <person name="Coutinho P.M."/>
            <person name="Feau N."/>
            <person name="Field M."/>
            <person name="Frey P."/>
            <person name="Gelhaye E."/>
            <person name="Goldberg J."/>
            <person name="Grabherr M.G."/>
            <person name="Kodira C.D."/>
            <person name="Kohler A."/>
            <person name="Kuees U."/>
            <person name="Lindquist E.A."/>
            <person name="Lucas S.M."/>
            <person name="Mago R."/>
            <person name="Mauceli E."/>
            <person name="Morin E."/>
            <person name="Murat C."/>
            <person name="Pangilinan J.L."/>
            <person name="Park R."/>
            <person name="Pearson M."/>
            <person name="Quesneville H."/>
            <person name="Rouhier N."/>
            <person name="Sakthikumar S."/>
            <person name="Salamov A.A."/>
            <person name="Schmutz J."/>
            <person name="Selles B."/>
            <person name="Shapiro H."/>
            <person name="Tanguay P."/>
            <person name="Tuskan G.A."/>
            <person name="Henrissat B."/>
            <person name="Van de Peer Y."/>
            <person name="Rouze P."/>
            <person name="Ellis J.G."/>
            <person name="Dodds P.N."/>
            <person name="Schein J.E."/>
            <person name="Zhong S."/>
            <person name="Hamelin R.C."/>
            <person name="Grigoriev I.V."/>
            <person name="Szabo L.J."/>
            <person name="Martin F."/>
        </authorList>
    </citation>
    <scope>NUCLEOTIDE SEQUENCE [LARGE SCALE GENOMIC DNA]</scope>
    <source>
        <strain evidence="3">98AG31 / pathotype 3-4-7</strain>
    </source>
</reference>
<evidence type="ECO:0000313" key="3">
    <source>
        <dbReference type="Proteomes" id="UP000001072"/>
    </source>
</evidence>
<feature type="compositionally biased region" description="Basic and acidic residues" evidence="1">
    <location>
        <begin position="86"/>
        <end position="110"/>
    </location>
</feature>
<feature type="compositionally biased region" description="Polar residues" evidence="1">
    <location>
        <begin position="1"/>
        <end position="10"/>
    </location>
</feature>
<dbReference type="KEGG" id="mlr:MELLADRAFT_109695"/>
<proteinExistence type="predicted"/>
<keyword evidence="3" id="KW-1185">Reference proteome</keyword>
<dbReference type="Proteomes" id="UP000001072">
    <property type="component" value="Unassembled WGS sequence"/>
</dbReference>
<dbReference type="GeneID" id="18923839"/>
<dbReference type="HOGENOM" id="CLU_1611142_0_0_1"/>